<evidence type="ECO:0000256" key="1">
    <source>
        <dbReference type="SAM" id="MobiDB-lite"/>
    </source>
</evidence>
<dbReference type="AlphaFoldDB" id="A0A5K1U9Q3"/>
<keyword evidence="2" id="KW-0472">Membrane</keyword>
<reference evidence="3 4" key="1">
    <citation type="submission" date="2016-05" db="EMBL/GenBank/DDBJ databases">
        <title>First whole genome sequencing of Entamoeba histolytica HM1:IMSS-clone-6.</title>
        <authorList>
            <person name="Mukherjee Avik.K."/>
            <person name="Izumyama S."/>
            <person name="Nakada-Tsukui K."/>
            <person name="Nozaki T."/>
        </authorList>
    </citation>
    <scope>NUCLEOTIDE SEQUENCE [LARGE SCALE GENOMIC DNA]</scope>
    <source>
        <strain evidence="3 4">HM1:IMSS clone 6</strain>
    </source>
</reference>
<keyword evidence="2" id="KW-0812">Transmembrane</keyword>
<feature type="compositionally biased region" description="Low complexity" evidence="1">
    <location>
        <begin position="1"/>
        <end position="25"/>
    </location>
</feature>
<accession>A0A5K1U9Q3</accession>
<proteinExistence type="predicted"/>
<organism evidence="3 4">
    <name type="scientific">Entamoeba histolytica</name>
    <dbReference type="NCBI Taxonomy" id="5759"/>
    <lineage>
        <taxon>Eukaryota</taxon>
        <taxon>Amoebozoa</taxon>
        <taxon>Evosea</taxon>
        <taxon>Archamoebae</taxon>
        <taxon>Mastigamoebida</taxon>
        <taxon>Entamoebidae</taxon>
        <taxon>Entamoeba</taxon>
    </lineage>
</organism>
<evidence type="ECO:0000313" key="4">
    <source>
        <dbReference type="Proteomes" id="UP000078387"/>
    </source>
</evidence>
<dbReference type="VEuPathDB" id="AmoebaDB:KM1_177130"/>
<evidence type="ECO:0000256" key="2">
    <source>
        <dbReference type="SAM" id="Phobius"/>
    </source>
</evidence>
<name>A0A5K1U9Q3_ENTHI</name>
<feature type="compositionally biased region" description="Basic and acidic residues" evidence="1">
    <location>
        <begin position="28"/>
        <end position="40"/>
    </location>
</feature>
<dbReference type="VEuPathDB" id="AmoebaDB:EHI7A_100770"/>
<protein>
    <submittedName>
        <fullName evidence="3">Uncharacterized protein</fullName>
    </submittedName>
</protein>
<feature type="region of interest" description="Disordered" evidence="1">
    <location>
        <begin position="1"/>
        <end position="40"/>
    </location>
</feature>
<sequence>MSQESLPTTSRTETPTEDSTSSSQEGCSYRDQEKQSTENILSEKESLTRKLVDEGKKIKDGTIEIEMSPIPPEYISETKIPLWKDEKDKRKILLIRYGFCCLIGAITLFFVGMFIVIGIYL</sequence>
<gene>
    <name evidence="3" type="ORF">CL6EHI_009500</name>
</gene>
<dbReference type="VEuPathDB" id="AmoebaDB:EHI5A_102380"/>
<dbReference type="VEuPathDB" id="AmoebaDB:EHI_009500"/>
<comment type="caution">
    <text evidence="3">The sequence shown here is derived from an EMBL/GenBank/DDBJ whole genome shotgun (WGS) entry which is preliminary data.</text>
</comment>
<evidence type="ECO:0000313" key="3">
    <source>
        <dbReference type="EMBL" id="GAT94097.1"/>
    </source>
</evidence>
<dbReference type="OMA" id="MSHIQPE"/>
<dbReference type="VEuPathDB" id="AmoebaDB:EHI8A_107870"/>
<keyword evidence="2" id="KW-1133">Transmembrane helix</keyword>
<dbReference type="EMBL" id="BDEQ01000001">
    <property type="protein sequence ID" value="GAT94097.1"/>
    <property type="molecule type" value="Genomic_DNA"/>
</dbReference>
<feature type="transmembrane region" description="Helical" evidence="2">
    <location>
        <begin position="94"/>
        <end position="120"/>
    </location>
</feature>
<dbReference type="Proteomes" id="UP000078387">
    <property type="component" value="Unassembled WGS sequence"/>
</dbReference>